<reference evidence="2" key="1">
    <citation type="submission" date="2023-07" db="EMBL/GenBank/DDBJ databases">
        <title>Sorghum-associated microbial communities from plants grown in Nebraska, USA.</title>
        <authorList>
            <person name="Schachtman D."/>
        </authorList>
    </citation>
    <scope>NUCLEOTIDE SEQUENCE</scope>
    <source>
        <strain evidence="2">3432</strain>
    </source>
</reference>
<proteinExistence type="predicted"/>
<dbReference type="Gene3D" id="1.10.30.50">
    <property type="match status" value="1"/>
</dbReference>
<dbReference type="GO" id="GO:0003676">
    <property type="term" value="F:nucleic acid binding"/>
    <property type="evidence" value="ECO:0007669"/>
    <property type="project" value="InterPro"/>
</dbReference>
<gene>
    <name evidence="2" type="ORF">J2W43_001228</name>
</gene>
<evidence type="ECO:0000313" key="3">
    <source>
        <dbReference type="Proteomes" id="UP001252613"/>
    </source>
</evidence>
<dbReference type="SMART" id="SM00507">
    <property type="entry name" value="HNHc"/>
    <property type="match status" value="1"/>
</dbReference>
<evidence type="ECO:0000259" key="1">
    <source>
        <dbReference type="SMART" id="SM00507"/>
    </source>
</evidence>
<dbReference type="GO" id="GO:0004519">
    <property type="term" value="F:endonuclease activity"/>
    <property type="evidence" value="ECO:0007669"/>
    <property type="project" value="InterPro"/>
</dbReference>
<evidence type="ECO:0000313" key="2">
    <source>
        <dbReference type="EMBL" id="MDR6957252.1"/>
    </source>
</evidence>
<sequence length="237" mass="26843">MLTVANPQELAVISRISKLVSANSINTTEAWKLFANAKQTDALTAAGFILSDDDAQCLKELKAKVALQLRKRSKNRCAYCRRPMGTHAMSWHMEHIKPKARFPKLVFSLRNLVYACLDCNFTKNSNIDNKAKYIFDIIDPGKDNFPYDKHLSYYQLTTNNLHLVKYDPISAPGKNTYSKLSLHKIEALEAVSGLNSDVRDIAHRIDVVVENLEQSFQAKDLAEFLTRLKLELSIPKS</sequence>
<protein>
    <submittedName>
        <fullName evidence="2">Uncharacterized protein (TIGR02646 family)</fullName>
    </submittedName>
</protein>
<dbReference type="Pfam" id="PF01844">
    <property type="entry name" value="HNH"/>
    <property type="match status" value="1"/>
</dbReference>
<comment type="caution">
    <text evidence="2">The sequence shown here is derived from an EMBL/GenBank/DDBJ whole genome shotgun (WGS) entry which is preliminary data.</text>
</comment>
<name>A0AAW8M833_9PSED</name>
<dbReference type="EMBL" id="JAVDVC010000002">
    <property type="protein sequence ID" value="MDR6957252.1"/>
    <property type="molecule type" value="Genomic_DNA"/>
</dbReference>
<dbReference type="AlphaFoldDB" id="A0AAW8M833"/>
<organism evidence="2 3">
    <name type="scientific">Pseudomonas brassicacearum</name>
    <dbReference type="NCBI Taxonomy" id="930166"/>
    <lineage>
        <taxon>Bacteria</taxon>
        <taxon>Pseudomonadati</taxon>
        <taxon>Pseudomonadota</taxon>
        <taxon>Gammaproteobacteria</taxon>
        <taxon>Pseudomonadales</taxon>
        <taxon>Pseudomonadaceae</taxon>
        <taxon>Pseudomonas</taxon>
    </lineage>
</organism>
<accession>A0AAW8M833</accession>
<feature type="domain" description="HNH nuclease" evidence="1">
    <location>
        <begin position="64"/>
        <end position="121"/>
    </location>
</feature>
<dbReference type="InterPro" id="IPR003615">
    <property type="entry name" value="HNH_nuc"/>
</dbReference>
<dbReference type="Proteomes" id="UP001252613">
    <property type="component" value="Unassembled WGS sequence"/>
</dbReference>
<dbReference type="GO" id="GO:0008270">
    <property type="term" value="F:zinc ion binding"/>
    <property type="evidence" value="ECO:0007669"/>
    <property type="project" value="InterPro"/>
</dbReference>
<dbReference type="CDD" id="cd00085">
    <property type="entry name" value="HNHc"/>
    <property type="match status" value="1"/>
</dbReference>
<dbReference type="InterPro" id="IPR002711">
    <property type="entry name" value="HNH"/>
</dbReference>
<dbReference type="RefSeq" id="WP_310357564.1">
    <property type="nucleotide sequence ID" value="NZ_JAVDVC010000002.1"/>
</dbReference>